<proteinExistence type="predicted"/>
<dbReference type="InterPro" id="IPR051797">
    <property type="entry name" value="TrmB-like"/>
</dbReference>
<name>A0ABW1XQ79_STRPL</name>
<evidence type="ECO:0000313" key="3">
    <source>
        <dbReference type="Proteomes" id="UP001596321"/>
    </source>
</evidence>
<evidence type="ECO:0000313" key="2">
    <source>
        <dbReference type="EMBL" id="MFC6500123.1"/>
    </source>
</evidence>
<feature type="region of interest" description="Disordered" evidence="1">
    <location>
        <begin position="293"/>
        <end position="343"/>
    </location>
</feature>
<reference evidence="3" key="1">
    <citation type="journal article" date="2019" name="Int. J. Syst. Evol. Microbiol.">
        <title>The Global Catalogue of Microorganisms (GCM) 10K type strain sequencing project: providing services to taxonomists for standard genome sequencing and annotation.</title>
        <authorList>
            <consortium name="The Broad Institute Genomics Platform"/>
            <consortium name="The Broad Institute Genome Sequencing Center for Infectious Disease"/>
            <person name="Wu L."/>
            <person name="Ma J."/>
        </authorList>
    </citation>
    <scope>NUCLEOTIDE SEQUENCE [LARGE SCALE GENOMIC DNA]</scope>
    <source>
        <strain evidence="3">JCM 4504</strain>
    </source>
</reference>
<evidence type="ECO:0000256" key="1">
    <source>
        <dbReference type="SAM" id="MobiDB-lite"/>
    </source>
</evidence>
<dbReference type="InterPro" id="IPR036390">
    <property type="entry name" value="WH_DNA-bd_sf"/>
</dbReference>
<accession>A0ABW1XQ79</accession>
<dbReference type="InterPro" id="IPR036388">
    <property type="entry name" value="WH-like_DNA-bd_sf"/>
</dbReference>
<dbReference type="PANTHER" id="PTHR34293">
    <property type="entry name" value="HTH-TYPE TRANSCRIPTIONAL REGULATOR TRMBL2"/>
    <property type="match status" value="1"/>
</dbReference>
<gene>
    <name evidence="2" type="ORF">ACFQFF_00210</name>
</gene>
<dbReference type="Gene3D" id="1.10.10.10">
    <property type="entry name" value="Winged helix-like DNA-binding domain superfamily/Winged helix DNA-binding domain"/>
    <property type="match status" value="1"/>
</dbReference>
<dbReference type="SUPFAM" id="SSF46785">
    <property type="entry name" value="Winged helix' DNA-binding domain"/>
    <property type="match status" value="1"/>
</dbReference>
<comment type="caution">
    <text evidence="2">The sequence shown here is derived from an EMBL/GenBank/DDBJ whole genome shotgun (WGS) entry which is preliminary data.</text>
</comment>
<sequence>MLEAVGVSAFDENVYRAVLSGQQCTVGDLAERAGADVARTGQALKRLAGLGLVRRVGRGRWEAVSPRSALSALLHRRRSEAETMYGEVEAELSGLHRLYWAHQLRSDPEALVEVLSDPEAIAQRIDEVNRSVTTHLWTLDKPPYLDAVGHPHFHEREEATTREWVERGVDLRGVYCLESIEPPGRMETVLRLAALGEKSRLLRHLPFKARIVDRRVAMVPLTGGSKDSIVLVHPSGLLDGLIELFEAYWERAEPLLSPQVKEVEEGPSEEELVLVRLLHAGFKDQAIARQLGQRTHGDAAGGGADAHTGRRYAVPSGGPSAGARLDLSPPGVARPSPPHASRP</sequence>
<dbReference type="Proteomes" id="UP001596321">
    <property type="component" value="Unassembled WGS sequence"/>
</dbReference>
<organism evidence="2 3">
    <name type="scientific">Streptomyces plicatus</name>
    <dbReference type="NCBI Taxonomy" id="1922"/>
    <lineage>
        <taxon>Bacteria</taxon>
        <taxon>Bacillati</taxon>
        <taxon>Actinomycetota</taxon>
        <taxon>Actinomycetes</taxon>
        <taxon>Kitasatosporales</taxon>
        <taxon>Streptomycetaceae</taxon>
        <taxon>Streptomyces</taxon>
        <taxon>Streptomyces rochei group</taxon>
    </lineage>
</organism>
<dbReference type="RefSeq" id="WP_386453667.1">
    <property type="nucleotide sequence ID" value="NZ_JBHSUW010000001.1"/>
</dbReference>
<protein>
    <submittedName>
        <fullName evidence="2">TrmB family transcriptional regulator</fullName>
    </submittedName>
</protein>
<keyword evidence="3" id="KW-1185">Reference proteome</keyword>
<dbReference type="EMBL" id="JBHSUW010000001">
    <property type="protein sequence ID" value="MFC6500123.1"/>
    <property type="molecule type" value="Genomic_DNA"/>
</dbReference>
<dbReference type="PANTHER" id="PTHR34293:SF1">
    <property type="entry name" value="HTH-TYPE TRANSCRIPTIONAL REGULATOR TRMBL2"/>
    <property type="match status" value="1"/>
</dbReference>